<keyword evidence="1" id="KW-1133">Transmembrane helix</keyword>
<evidence type="ECO:0000313" key="3">
    <source>
        <dbReference type="Proteomes" id="UP000284219"/>
    </source>
</evidence>
<keyword evidence="1" id="KW-0472">Membrane</keyword>
<comment type="caution">
    <text evidence="2">The sequence shown here is derived from an EMBL/GenBank/DDBJ whole genome shotgun (WGS) entry which is preliminary data.</text>
</comment>
<name>A0A419SKC4_9BACL</name>
<feature type="transmembrane region" description="Helical" evidence="1">
    <location>
        <begin position="54"/>
        <end position="75"/>
    </location>
</feature>
<dbReference type="EMBL" id="MCHY01000008">
    <property type="protein sequence ID" value="RKD24463.1"/>
    <property type="molecule type" value="Genomic_DNA"/>
</dbReference>
<keyword evidence="1" id="KW-0812">Transmembrane</keyword>
<protein>
    <submittedName>
        <fullName evidence="2">Uncharacterized protein</fullName>
    </submittedName>
</protein>
<dbReference type="AlphaFoldDB" id="A0A419SKC4"/>
<sequence length="84" mass="9384">MRKTTCLSLISGAIVTLFGLLPFIFAYPYSDGPHSGPSNLWELALMVAYEGKGWYLLIGIALFTPIIFTCCKRLFHPRESFPPS</sequence>
<accession>A0A419SKC4</accession>
<evidence type="ECO:0000313" key="2">
    <source>
        <dbReference type="EMBL" id="RKD24463.1"/>
    </source>
</evidence>
<evidence type="ECO:0000256" key="1">
    <source>
        <dbReference type="SAM" id="Phobius"/>
    </source>
</evidence>
<organism evidence="2 3">
    <name type="scientific">Ammoniphilus oxalaticus</name>
    <dbReference type="NCBI Taxonomy" id="66863"/>
    <lineage>
        <taxon>Bacteria</taxon>
        <taxon>Bacillati</taxon>
        <taxon>Bacillota</taxon>
        <taxon>Bacilli</taxon>
        <taxon>Bacillales</taxon>
        <taxon>Paenibacillaceae</taxon>
        <taxon>Aneurinibacillus group</taxon>
        <taxon>Ammoniphilus</taxon>
    </lineage>
</organism>
<reference evidence="2 3" key="1">
    <citation type="submission" date="2016-08" db="EMBL/GenBank/DDBJ databases">
        <title>Novel Firmicute Genomes.</title>
        <authorList>
            <person name="Poppleton D.I."/>
            <person name="Gribaldo S."/>
        </authorList>
    </citation>
    <scope>NUCLEOTIDE SEQUENCE [LARGE SCALE GENOMIC DNA]</scope>
    <source>
        <strain evidence="2 3">RAOx-1</strain>
    </source>
</reference>
<gene>
    <name evidence="2" type="ORF">BEP19_08735</name>
</gene>
<keyword evidence="3" id="KW-1185">Reference proteome</keyword>
<proteinExistence type="predicted"/>
<dbReference type="Proteomes" id="UP000284219">
    <property type="component" value="Unassembled WGS sequence"/>
</dbReference>